<name>A0A5B0P6F6_PUCGR</name>
<keyword evidence="3" id="KW-1185">Reference proteome</keyword>
<evidence type="ECO:0000313" key="2">
    <source>
        <dbReference type="EMBL" id="KAA1099079.1"/>
    </source>
</evidence>
<dbReference type="EMBL" id="VDEP01000343">
    <property type="protein sequence ID" value="KAA1099079.1"/>
    <property type="molecule type" value="Genomic_DNA"/>
</dbReference>
<organism evidence="1 3">
    <name type="scientific">Puccinia graminis f. sp. tritici</name>
    <dbReference type="NCBI Taxonomy" id="56615"/>
    <lineage>
        <taxon>Eukaryota</taxon>
        <taxon>Fungi</taxon>
        <taxon>Dikarya</taxon>
        <taxon>Basidiomycota</taxon>
        <taxon>Pucciniomycotina</taxon>
        <taxon>Pucciniomycetes</taxon>
        <taxon>Pucciniales</taxon>
        <taxon>Pucciniaceae</taxon>
        <taxon>Puccinia</taxon>
    </lineage>
</organism>
<dbReference type="PANTHER" id="PTHR33069">
    <property type="entry name" value="CHROMOSOME 7, WHOLE GENOME SHOTGUN SEQUENCE-RELATED"/>
    <property type="match status" value="1"/>
</dbReference>
<reference evidence="3 4" key="1">
    <citation type="submission" date="2019-05" db="EMBL/GenBank/DDBJ databases">
        <title>Emergence of the Ug99 lineage of the wheat stem rust pathogen through somatic hybridization.</title>
        <authorList>
            <person name="Li F."/>
            <person name="Upadhyaya N.M."/>
            <person name="Sperschneider J."/>
            <person name="Matny O."/>
            <person name="Nguyen-Phuc H."/>
            <person name="Mago R."/>
            <person name="Raley C."/>
            <person name="Miller M.E."/>
            <person name="Silverstein K.A.T."/>
            <person name="Henningsen E."/>
            <person name="Hirsch C.D."/>
            <person name="Visser B."/>
            <person name="Pretorius Z.A."/>
            <person name="Steffenson B.J."/>
            <person name="Schwessinger B."/>
            <person name="Dodds P.N."/>
            <person name="Figueroa M."/>
        </authorList>
    </citation>
    <scope>NUCLEOTIDE SEQUENCE [LARGE SCALE GENOMIC DNA]</scope>
    <source>
        <strain evidence="1">21-0</strain>
        <strain evidence="2 4">Ug99</strain>
    </source>
</reference>
<protein>
    <submittedName>
        <fullName evidence="1">Uncharacterized protein</fullName>
    </submittedName>
</protein>
<dbReference type="AlphaFoldDB" id="A0A5B0P6F6"/>
<evidence type="ECO:0000313" key="3">
    <source>
        <dbReference type="Proteomes" id="UP000324748"/>
    </source>
</evidence>
<sequence>MSDSETTPNSLESIVCTRLRSLSDYCDEMIITNNQTASPDQAAPSIDQINALQALLNEMRTSLLPSLHQHLADLLNSQDAYYSGEGPRPNLQATLEILSQLKDTVKRIKSSSVSIRQAAQVPEDQDHHYAGLKRHKLDAIMVKINYTLRYSLTVVLYDHLALLEGWKDSERRQKTRIRQSLLRDSAEVLDFIGIIIHSFHASELSILQATWKTKSCSLEQHIEFLTVQIDSVFAQSLEELRDYSTGDDRSERSDEGHTYHRAEIHPSGDADHDHQQHSANILPSASSVVDQQHEPSDDVLPSATPIVDHEPEILTHEAPGEEICIEPYLVKLAQSVMPLVKLGRLLLNRLLLVPSSRAPFTIDDRMSSTEFKSLRNQTDYFFTDLLSLIRILLEFCAQNGRATFDEVRDELERALISFDRCMDVLRPRLLPYSPSYHSQLVTTPLPEFEKIFNDWFSLLIDQVHLAARNFRVEMEVFEKTYAVYIIQS</sequence>
<dbReference type="OrthoDB" id="2508989at2759"/>
<dbReference type="PANTHER" id="PTHR33069:SF3">
    <property type="entry name" value="DYNEIN HEAVY CHAIN TAIL DOMAIN-CONTAINING PROTEIN"/>
    <property type="match status" value="1"/>
</dbReference>
<dbReference type="EMBL" id="VSWC01000067">
    <property type="protein sequence ID" value="KAA1096204.1"/>
    <property type="molecule type" value="Genomic_DNA"/>
</dbReference>
<evidence type="ECO:0000313" key="4">
    <source>
        <dbReference type="Proteomes" id="UP000325313"/>
    </source>
</evidence>
<gene>
    <name evidence="1" type="ORF">PGT21_008229</name>
    <name evidence="2" type="ORF">PGTUg99_014869</name>
</gene>
<comment type="caution">
    <text evidence="1">The sequence shown here is derived from an EMBL/GenBank/DDBJ whole genome shotgun (WGS) entry which is preliminary data.</text>
</comment>
<accession>A0A5B0P6F6</accession>
<proteinExistence type="predicted"/>
<evidence type="ECO:0000313" key="1">
    <source>
        <dbReference type="EMBL" id="KAA1096204.1"/>
    </source>
</evidence>
<dbReference type="Proteomes" id="UP000324748">
    <property type="component" value="Unassembled WGS sequence"/>
</dbReference>
<dbReference type="Proteomes" id="UP000325313">
    <property type="component" value="Unassembled WGS sequence"/>
</dbReference>